<sequence>MTAADVRKHVMTGSLMMLHPASFDMTLPDGSTPQTLSLLDVVDPCDIEEALAQRRTSALYDISSTTASPRKVSEFPADDVEVRIVPREWTTVDPPVPTETKEYQQFGSADAYVRMLIERPIIVRSTTRPIFEADAGRAERIARSVSVVGDQDSKRQSYASTASSGTMGSTEGDSRESRLHQSQPDPTIPGVIQRSSFTQLDQLSDARRQTGRHTSLVNLLPVQPDSSVIEKRSAPPYPEERVGQKLIVKVIKLTLDPFFEPVFGSIAIYDAKARRKVSENFYFDVNPDELRRLVEKKRYYEEPPQRFMQAFDRISSFKLEKVLQACEIADASEPYTSCAAKDDRTREKLSAAAADYCERLGAFRMPLGFMVVDLQKVLMGANSLERSDMTMSTVTATSSGTITGETAAPLASVSGETDSIVSADRVSNTSTSTFRRMGSGTSAAAVLNRVRTPLQRRKFLGGSAAGSEDSSVPDASSVGKSMELNLANLQPVTLNLNSFFRQEADRLSDDDLFKLLADARKPGGKLSRLKTFTADLALQLSGGTGEELLMRLSPEMLRVAPFSGGELTKDIQEFPAKGLYMANTSYRNLLYIYPKSANLTNRPGTARNISIKIELMNSQEQPQPVIFARGPGCEMVSVIRTAVVYHNKTPHIADEIKLRIPVDLDDGHHLLFTFYHISCKANNKDEEVEYPIGYSWLPLFRDGRLSTGDFHLPICLDRLPSSYGYLSPDVALPNVRWLDAHKPAFNLSVTAISTVHPQDEHLERFFIGVNSLSSTDRKKPPVSESALIAAAQGVTKARPEPMVAYLYNVLDKLIALIANRPYSEALSSACFETMGQLVKICTMLLDSCLDMHGRSALLTSYVHYFKIAMKESKARSQLCKEMAAERNKPGSPETQKLFTIIEDMEKASSHQQRVPCEAVPSTSNKSVHEELAELWVRSGGCAREMAFLNSWFFFELMIKSMAEYLSMTGRLYLTRRSRFSERFIRALDSLSAATISEVITRLTKDPRQATSIANSWAFFVRDAFSLMDRSYVMGLVRDFNRDISAKISCIGEPAATTLMLLKLDFVRIVSSHEHFVILNLPFGPPLSIPTSTSSSSLGMSTGSSTVQLQAPSPESTTTTIDSWGSLGSGELTYDFRKCHYLVGLALSDLSSVLDSSSSPVLHARAISVIHNLLSTHEADSRLTDPGIRSRVASLYLPLVTIVLDVAEQIHDPFVNTTTVTNNFTSDDPLCSSTSPGVNPKVALAIAGIGSAISPPRSPTGARKSKTPDPSKATLSLELSRQLLACFCWVLKNVDGSALRHWVRELPPTRLTQLLNVLQLCVSCFEYKPAKSGEVVTNGIDPDETLTDCVVTRRDGVRWRVGPPSASEVFEDEALLEAALCTEVVLCVLDTLETIIRVISMPGSDHLHFALPMVLKGMEAEQCGELCLQLLRHCASRLPAVRSQAAASLYLLMRESYENGSSLARVKMQITMSLSTLVSNATREGVWLNEDCLRRSLKTVLIYSETDANTDSHTRANSNFSEQVKDLVLNIHMILSDTVKLKEFANDFEMTIDLMYRVAKGYQTNPDLRLTWLLNMASRHADRELYCEAGQCVLHAAALAAEYIAMSTTDGYMPRGAVDFERISDNILEESAVSDDVLSPDVEGICESRHFTAAGLVNLVEKSMAFFEKAHMYELMPDVFRIVEPIVREWRDYRRLGAIYARLSEALGRIEPTVSITEDTADAWLSPLAGSDKRCFGTYFRVGFYGSRFGDLDGEEYVYKEGPFTKLSEISHRLESFYTERFGKDVVEVIKDSNNVVRSSLQPTKAYLQITYVEPYFDKWERRRRPTHFERSHKIKSLARFVYATPFTRDGKAHGDLKDQFKRRTILSTQYSFPYVKTRIKVVEREQKVLQPIQVAIDDIEKKTRELAAAIAQNPPDAKMLQMVLQGCIGTTVNQGPIQFSGKFRNGSENEDFIKEVAKRAKEENLRGELKILRNLRRLT</sequence>
<dbReference type="PROSITE" id="PS51651">
    <property type="entry name" value="DOCKER"/>
    <property type="match status" value="1"/>
</dbReference>
<evidence type="ECO:0000256" key="3">
    <source>
        <dbReference type="PROSITE-ProRule" id="PRU00983"/>
    </source>
</evidence>
<dbReference type="CDD" id="cd08696">
    <property type="entry name" value="C2_Dock-C"/>
    <property type="match status" value="1"/>
</dbReference>
<evidence type="ECO:0000256" key="2">
    <source>
        <dbReference type="ARBA" id="ARBA00022658"/>
    </source>
</evidence>
<dbReference type="Pfam" id="PF06920">
    <property type="entry name" value="DHR-2_Lobe_A"/>
    <property type="match status" value="1"/>
</dbReference>
<dbReference type="Pfam" id="PF14429">
    <property type="entry name" value="DOCK-C2"/>
    <property type="match status" value="1"/>
</dbReference>
<evidence type="ECO:0000256" key="4">
    <source>
        <dbReference type="SAM" id="MobiDB-lite"/>
    </source>
</evidence>
<dbReference type="InterPro" id="IPR027357">
    <property type="entry name" value="DOCKER_dom"/>
</dbReference>
<dbReference type="InterPro" id="IPR021816">
    <property type="entry name" value="DOCK_C/D_N"/>
</dbReference>
<feature type="region of interest" description="Disordered" evidence="4">
    <location>
        <begin position="146"/>
        <end position="191"/>
    </location>
</feature>
<dbReference type="Pfam" id="PF20421">
    <property type="entry name" value="DHR-2_Lobe_C"/>
    <property type="match status" value="1"/>
</dbReference>
<proteinExistence type="inferred from homology"/>
<evidence type="ECO:0000259" key="6">
    <source>
        <dbReference type="PROSITE" id="PS51651"/>
    </source>
</evidence>
<dbReference type="InterPro" id="IPR046770">
    <property type="entry name" value="DOCKER_Lobe_B"/>
</dbReference>
<evidence type="ECO:0000313" key="8">
    <source>
        <dbReference type="Proteomes" id="UP000054495"/>
    </source>
</evidence>
<feature type="region of interest" description="Disordered" evidence="4">
    <location>
        <begin position="1102"/>
        <end position="1121"/>
    </location>
</feature>
<comment type="similarity">
    <text evidence="3">Belongs to the DOCK family.</text>
</comment>
<dbReference type="GO" id="GO:0005085">
    <property type="term" value="F:guanyl-nucleotide exchange factor activity"/>
    <property type="evidence" value="ECO:0007669"/>
    <property type="project" value="UniProtKB-KW"/>
</dbReference>
<evidence type="ECO:0000259" key="5">
    <source>
        <dbReference type="PROSITE" id="PS51650"/>
    </source>
</evidence>
<dbReference type="EMBL" id="KE125350">
    <property type="protein sequence ID" value="EPB69027.1"/>
    <property type="molecule type" value="Genomic_DNA"/>
</dbReference>
<dbReference type="SUPFAM" id="SSF48371">
    <property type="entry name" value="ARM repeat"/>
    <property type="match status" value="1"/>
</dbReference>
<dbReference type="Pfam" id="PF20422">
    <property type="entry name" value="DHR-2_Lobe_B"/>
    <property type="match status" value="1"/>
</dbReference>
<gene>
    <name evidence="7" type="ORF">ANCCEY_11875</name>
</gene>
<evidence type="ECO:0000313" key="7">
    <source>
        <dbReference type="EMBL" id="EPB69027.1"/>
    </source>
</evidence>
<protein>
    <submittedName>
        <fullName evidence="7">Dedicator of cytokinesis</fullName>
    </submittedName>
</protein>
<dbReference type="Gene3D" id="2.60.40.150">
    <property type="entry name" value="C2 domain"/>
    <property type="match status" value="1"/>
</dbReference>
<keyword evidence="2" id="KW-0344">Guanine-nucleotide releasing factor</keyword>
<feature type="domain" description="C2 DOCK-type" evidence="5">
    <location>
        <begin position="587"/>
        <end position="752"/>
    </location>
</feature>
<dbReference type="InterPro" id="IPR046773">
    <property type="entry name" value="DOCKER_Lobe_C"/>
</dbReference>
<dbReference type="InterPro" id="IPR027007">
    <property type="entry name" value="C2_DOCK-type_domain"/>
</dbReference>
<dbReference type="InterPro" id="IPR035892">
    <property type="entry name" value="C2_domain_sf"/>
</dbReference>
<dbReference type="Proteomes" id="UP000054495">
    <property type="component" value="Unassembled WGS sequence"/>
</dbReference>
<dbReference type="PANTHER" id="PTHR23317">
    <property type="entry name" value="DEDICATOR OF CYTOKINESIS DOCK"/>
    <property type="match status" value="1"/>
</dbReference>
<feature type="region of interest" description="Disordered" evidence="4">
    <location>
        <begin position="1251"/>
        <end position="1271"/>
    </location>
</feature>
<dbReference type="InterPro" id="IPR043162">
    <property type="entry name" value="DOCK_C_lobe_C"/>
</dbReference>
<dbReference type="InterPro" id="IPR043161">
    <property type="entry name" value="DOCK_C_lobe_A"/>
</dbReference>
<feature type="domain" description="DOCKER" evidence="6">
    <location>
        <begin position="1559"/>
        <end position="1979"/>
    </location>
</feature>
<keyword evidence="8" id="KW-1185">Reference proteome</keyword>
<dbReference type="Gene3D" id="1.25.40.410">
    <property type="match status" value="1"/>
</dbReference>
<dbReference type="InterPro" id="IPR026791">
    <property type="entry name" value="DOCK"/>
</dbReference>
<dbReference type="InterPro" id="IPR037808">
    <property type="entry name" value="C2_Dock-C"/>
</dbReference>
<feature type="compositionally biased region" description="Low complexity" evidence="4">
    <location>
        <begin position="157"/>
        <end position="171"/>
    </location>
</feature>
<organism evidence="7 8">
    <name type="scientific">Ancylostoma ceylanicum</name>
    <dbReference type="NCBI Taxonomy" id="53326"/>
    <lineage>
        <taxon>Eukaryota</taxon>
        <taxon>Metazoa</taxon>
        <taxon>Ecdysozoa</taxon>
        <taxon>Nematoda</taxon>
        <taxon>Chromadorea</taxon>
        <taxon>Rhabditida</taxon>
        <taxon>Rhabditina</taxon>
        <taxon>Rhabditomorpha</taxon>
        <taxon>Strongyloidea</taxon>
        <taxon>Ancylostomatidae</taxon>
        <taxon>Ancylostomatinae</taxon>
        <taxon>Ancylostoma</taxon>
    </lineage>
</organism>
<dbReference type="PANTHER" id="PTHR23317:SF76">
    <property type="entry name" value="LD20667P"/>
    <property type="match status" value="1"/>
</dbReference>
<dbReference type="GO" id="GO:0007264">
    <property type="term" value="P:small GTPase-mediated signal transduction"/>
    <property type="evidence" value="ECO:0007669"/>
    <property type="project" value="InterPro"/>
</dbReference>
<feature type="compositionally biased region" description="Polar residues" evidence="4">
    <location>
        <begin position="1106"/>
        <end position="1121"/>
    </location>
</feature>
<dbReference type="InterPro" id="IPR016024">
    <property type="entry name" value="ARM-type_fold"/>
</dbReference>
<dbReference type="Pfam" id="PF11878">
    <property type="entry name" value="DOCK_C-D_N"/>
    <property type="match status" value="1"/>
</dbReference>
<evidence type="ECO:0000256" key="1">
    <source>
        <dbReference type="ARBA" id="ARBA00022553"/>
    </source>
</evidence>
<keyword evidence="1" id="KW-0597">Phosphoprotein</keyword>
<name>A0A0D6LN11_9BILA</name>
<reference evidence="7 8" key="1">
    <citation type="submission" date="2013-05" db="EMBL/GenBank/DDBJ databases">
        <title>Draft genome of the parasitic nematode Anyclostoma ceylanicum.</title>
        <authorList>
            <person name="Mitreva M."/>
        </authorList>
    </citation>
    <scope>NUCLEOTIDE SEQUENCE [LARGE SCALE GENOMIC DNA]</scope>
</reference>
<dbReference type="PROSITE" id="PS51650">
    <property type="entry name" value="C2_DOCK"/>
    <property type="match status" value="1"/>
</dbReference>
<dbReference type="InterPro" id="IPR046769">
    <property type="entry name" value="DOCKER_Lobe_A"/>
</dbReference>
<dbReference type="Gene3D" id="1.20.58.740">
    <property type="match status" value="1"/>
</dbReference>
<accession>A0A0D6LN11</accession>